<dbReference type="EMBL" id="MJEQ01037185">
    <property type="protein sequence ID" value="OIT05022.1"/>
    <property type="molecule type" value="Genomic_DNA"/>
</dbReference>
<proteinExistence type="predicted"/>
<organism evidence="1 2">
    <name type="scientific">Nicotiana attenuata</name>
    <name type="common">Coyote tobacco</name>
    <dbReference type="NCBI Taxonomy" id="49451"/>
    <lineage>
        <taxon>Eukaryota</taxon>
        <taxon>Viridiplantae</taxon>
        <taxon>Streptophyta</taxon>
        <taxon>Embryophyta</taxon>
        <taxon>Tracheophyta</taxon>
        <taxon>Spermatophyta</taxon>
        <taxon>Magnoliopsida</taxon>
        <taxon>eudicotyledons</taxon>
        <taxon>Gunneridae</taxon>
        <taxon>Pentapetalae</taxon>
        <taxon>asterids</taxon>
        <taxon>lamiids</taxon>
        <taxon>Solanales</taxon>
        <taxon>Solanaceae</taxon>
        <taxon>Nicotianoideae</taxon>
        <taxon>Nicotianeae</taxon>
        <taxon>Nicotiana</taxon>
    </lineage>
</organism>
<keyword evidence="2" id="KW-1185">Reference proteome</keyword>
<evidence type="ECO:0000313" key="1">
    <source>
        <dbReference type="EMBL" id="OIT05022.1"/>
    </source>
</evidence>
<comment type="caution">
    <text evidence="1">The sequence shown here is derived from an EMBL/GenBank/DDBJ whole genome shotgun (WGS) entry which is preliminary data.</text>
</comment>
<protein>
    <recommendedName>
        <fullName evidence="3">Mitochondrial protein</fullName>
    </recommendedName>
</protein>
<evidence type="ECO:0008006" key="3">
    <source>
        <dbReference type="Google" id="ProtNLM"/>
    </source>
</evidence>
<reference evidence="1" key="1">
    <citation type="submission" date="2016-11" db="EMBL/GenBank/DDBJ databases">
        <title>The genome of Nicotiana attenuata.</title>
        <authorList>
            <person name="Xu S."/>
            <person name="Brockmoeller T."/>
            <person name="Gaquerel E."/>
            <person name="Navarro A."/>
            <person name="Kuhl H."/>
            <person name="Gase K."/>
            <person name="Ling Z."/>
            <person name="Zhou W."/>
            <person name="Kreitzer C."/>
            <person name="Stanke M."/>
            <person name="Tang H."/>
            <person name="Lyons E."/>
            <person name="Pandey P."/>
            <person name="Pandey S.P."/>
            <person name="Timmermann B."/>
            <person name="Baldwin I.T."/>
        </authorList>
    </citation>
    <scope>NUCLEOTIDE SEQUENCE [LARGE SCALE GENOMIC DNA]</scope>
    <source>
        <strain evidence="1">UT</strain>
    </source>
</reference>
<feature type="non-terminal residue" evidence="1">
    <location>
        <position position="127"/>
    </location>
</feature>
<evidence type="ECO:0000313" key="2">
    <source>
        <dbReference type="Proteomes" id="UP000187609"/>
    </source>
</evidence>
<name>A0A1J6IJH0_NICAT</name>
<feature type="non-terminal residue" evidence="1">
    <location>
        <position position="1"/>
    </location>
</feature>
<gene>
    <name evidence="1" type="ORF">A4A49_65273</name>
</gene>
<dbReference type="Gramene" id="OIT05022">
    <property type="protein sequence ID" value="OIT05022"/>
    <property type="gene ID" value="A4A49_65273"/>
</dbReference>
<accession>A0A1J6IJH0</accession>
<dbReference type="AlphaFoldDB" id="A0A1J6IJH0"/>
<dbReference type="Proteomes" id="UP000187609">
    <property type="component" value="Unassembled WGS sequence"/>
</dbReference>
<sequence length="127" mass="14144">PPIIQVHSDPPLSDPSENLDLPIGLHKGIRTCKFTYSIANFVSSNRLSSMSRSIIVSLDFISVPKTVNKAFNRPGWSNAMLEKIHALEDNRTGNLVDLPKGKKPMGCLWVFTIRVNIDGYVARLKAR</sequence>